<evidence type="ECO:0000313" key="2">
    <source>
        <dbReference type="EMBL" id="SMQ51403.1"/>
    </source>
</evidence>
<protein>
    <submittedName>
        <fullName evidence="2">Uncharacterized protein</fullName>
    </submittedName>
</protein>
<dbReference type="AlphaFoldDB" id="A0A1X7RVB4"/>
<name>A0A1X7RVB4_ZYMT9</name>
<organism evidence="2 3">
    <name type="scientific">Zymoseptoria tritici (strain ST99CH_3D7)</name>
    <dbReference type="NCBI Taxonomy" id="1276538"/>
    <lineage>
        <taxon>Eukaryota</taxon>
        <taxon>Fungi</taxon>
        <taxon>Dikarya</taxon>
        <taxon>Ascomycota</taxon>
        <taxon>Pezizomycotina</taxon>
        <taxon>Dothideomycetes</taxon>
        <taxon>Dothideomycetidae</taxon>
        <taxon>Mycosphaerellales</taxon>
        <taxon>Mycosphaerellaceae</taxon>
        <taxon>Zymoseptoria</taxon>
    </lineage>
</organism>
<evidence type="ECO:0000313" key="3">
    <source>
        <dbReference type="Proteomes" id="UP000215127"/>
    </source>
</evidence>
<dbReference type="Proteomes" id="UP000215127">
    <property type="component" value="Chromosome 6"/>
</dbReference>
<feature type="region of interest" description="Disordered" evidence="1">
    <location>
        <begin position="60"/>
        <end position="89"/>
    </location>
</feature>
<accession>A0A1X7RVB4</accession>
<reference evidence="2 3" key="1">
    <citation type="submission" date="2016-06" db="EMBL/GenBank/DDBJ databases">
        <authorList>
            <person name="Kjaerup R.B."/>
            <person name="Dalgaard T.S."/>
            <person name="Juul-Madsen H.R."/>
        </authorList>
    </citation>
    <scope>NUCLEOTIDE SEQUENCE [LARGE SCALE GENOMIC DNA]</scope>
</reference>
<evidence type="ECO:0000256" key="1">
    <source>
        <dbReference type="SAM" id="MobiDB-lite"/>
    </source>
</evidence>
<sequence length="89" mass="9926">MIDLIRQRLLVCLVPLRGHPVGPVTKEQTKLDNKNVWVPHTAELSGVIYATDAPAWSLGSLQDNPSGKGHRLRLEPTRQTSYRSVSRAK</sequence>
<dbReference type="EMBL" id="LT853697">
    <property type="protein sequence ID" value="SMQ51403.1"/>
    <property type="molecule type" value="Genomic_DNA"/>
</dbReference>
<proteinExistence type="predicted"/>
<feature type="compositionally biased region" description="Polar residues" evidence="1">
    <location>
        <begin position="77"/>
        <end position="89"/>
    </location>
</feature>
<keyword evidence="3" id="KW-1185">Reference proteome</keyword>
<gene>
    <name evidence="2" type="ORF">ZT3D7_G6556</name>
</gene>